<accession>A0A841EUV9</accession>
<reference evidence="2 3" key="1">
    <citation type="submission" date="2020-08" db="EMBL/GenBank/DDBJ databases">
        <title>Functional genomics of gut bacteria from endangered species of beetles.</title>
        <authorList>
            <person name="Carlos-Shanley C."/>
        </authorList>
    </citation>
    <scope>NUCLEOTIDE SEQUENCE [LARGE SCALE GENOMIC DNA]</scope>
    <source>
        <strain evidence="2 3">S00070</strain>
    </source>
</reference>
<sequence length="56" mass="6624">MKEVQNQPNFVLRTRKNDYNDLNSEIRRILNENQIVKNASRKKFLGLYITALIQSS</sequence>
<keyword evidence="1" id="KW-0175">Coiled coil</keyword>
<feature type="coiled-coil region" evidence="1">
    <location>
        <begin position="12"/>
        <end position="39"/>
    </location>
</feature>
<proteinExistence type="predicted"/>
<keyword evidence="3" id="KW-1185">Reference proteome</keyword>
<protein>
    <submittedName>
        <fullName evidence="2">Uncharacterized protein</fullName>
    </submittedName>
</protein>
<evidence type="ECO:0000313" key="3">
    <source>
        <dbReference type="Proteomes" id="UP000524404"/>
    </source>
</evidence>
<comment type="caution">
    <text evidence="2">The sequence shown here is derived from an EMBL/GenBank/DDBJ whole genome shotgun (WGS) entry which is preliminary data.</text>
</comment>
<dbReference type="RefSeq" id="WP_184136744.1">
    <property type="nucleotide sequence ID" value="NZ_JACHKT010000037.1"/>
</dbReference>
<dbReference type="Proteomes" id="UP000524404">
    <property type="component" value="Unassembled WGS sequence"/>
</dbReference>
<evidence type="ECO:0000256" key="1">
    <source>
        <dbReference type="SAM" id="Coils"/>
    </source>
</evidence>
<evidence type="ECO:0000313" key="2">
    <source>
        <dbReference type="EMBL" id="MBB6005169.1"/>
    </source>
</evidence>
<gene>
    <name evidence="2" type="ORF">HNP25_003841</name>
</gene>
<dbReference type="AlphaFoldDB" id="A0A841EUV9"/>
<dbReference type="EMBL" id="JACHKT010000037">
    <property type="protein sequence ID" value="MBB6005169.1"/>
    <property type="molecule type" value="Genomic_DNA"/>
</dbReference>
<name>A0A841EUV9_9BACT</name>
<organism evidence="2 3">
    <name type="scientific">Arcicella rosea</name>
    <dbReference type="NCBI Taxonomy" id="502909"/>
    <lineage>
        <taxon>Bacteria</taxon>
        <taxon>Pseudomonadati</taxon>
        <taxon>Bacteroidota</taxon>
        <taxon>Cytophagia</taxon>
        <taxon>Cytophagales</taxon>
        <taxon>Flectobacillaceae</taxon>
        <taxon>Arcicella</taxon>
    </lineage>
</organism>